<dbReference type="PANTHER" id="PTHR21237">
    <property type="entry name" value="GRPE PROTEIN"/>
    <property type="match status" value="1"/>
</dbReference>
<dbReference type="GO" id="GO:0051087">
    <property type="term" value="F:protein-folding chaperone binding"/>
    <property type="evidence" value="ECO:0007669"/>
    <property type="project" value="InterPro"/>
</dbReference>
<accession>A0A1K1QQH3</accession>
<name>A0A1K1QQH3_SELRU</name>
<evidence type="ECO:0000256" key="13">
    <source>
        <dbReference type="SAM" id="MobiDB-lite"/>
    </source>
</evidence>
<comment type="similarity">
    <text evidence="2 10 12">Belongs to the GrpE family.</text>
</comment>
<dbReference type="GO" id="GO:0042803">
    <property type="term" value="F:protein homodimerization activity"/>
    <property type="evidence" value="ECO:0007669"/>
    <property type="project" value="InterPro"/>
</dbReference>
<keyword evidence="6 10" id="KW-0143">Chaperone</keyword>
<dbReference type="PRINTS" id="PR00773">
    <property type="entry name" value="GRPEPROTEIN"/>
</dbReference>
<organism evidence="14 15">
    <name type="scientific">Selenomonas ruminantium</name>
    <dbReference type="NCBI Taxonomy" id="971"/>
    <lineage>
        <taxon>Bacteria</taxon>
        <taxon>Bacillati</taxon>
        <taxon>Bacillota</taxon>
        <taxon>Negativicutes</taxon>
        <taxon>Selenomonadales</taxon>
        <taxon>Selenomonadaceae</taxon>
        <taxon>Selenomonas</taxon>
    </lineage>
</organism>
<evidence type="ECO:0000313" key="14">
    <source>
        <dbReference type="EMBL" id="SFW61526.1"/>
    </source>
</evidence>
<dbReference type="FunFam" id="2.30.22.10:FF:000001">
    <property type="entry name" value="Protein GrpE"/>
    <property type="match status" value="1"/>
</dbReference>
<dbReference type="GO" id="GO:0005737">
    <property type="term" value="C:cytoplasm"/>
    <property type="evidence" value="ECO:0007669"/>
    <property type="project" value="UniProtKB-SubCell"/>
</dbReference>
<dbReference type="HAMAP" id="MF_01151">
    <property type="entry name" value="GrpE"/>
    <property type="match status" value="1"/>
</dbReference>
<feature type="region of interest" description="Disordered" evidence="13">
    <location>
        <begin position="1"/>
        <end position="65"/>
    </location>
</feature>
<comment type="subunit">
    <text evidence="3 10">Homodimer.</text>
</comment>
<dbReference type="Gene3D" id="3.90.20.20">
    <property type="match status" value="1"/>
</dbReference>
<dbReference type="InterPro" id="IPR000740">
    <property type="entry name" value="GrpE"/>
</dbReference>
<dbReference type="SUPFAM" id="SSF58014">
    <property type="entry name" value="Coiled-coil domain of nucleotide exchange factor GrpE"/>
    <property type="match status" value="1"/>
</dbReference>
<evidence type="ECO:0000256" key="5">
    <source>
        <dbReference type="ARBA" id="ARBA00023016"/>
    </source>
</evidence>
<evidence type="ECO:0000256" key="10">
    <source>
        <dbReference type="HAMAP-Rule" id="MF_01151"/>
    </source>
</evidence>
<dbReference type="PANTHER" id="PTHR21237:SF23">
    <property type="entry name" value="GRPE PROTEIN HOMOLOG, MITOCHONDRIAL"/>
    <property type="match status" value="1"/>
</dbReference>
<evidence type="ECO:0000256" key="6">
    <source>
        <dbReference type="ARBA" id="ARBA00023186"/>
    </source>
</evidence>
<keyword evidence="4 10" id="KW-0963">Cytoplasm</keyword>
<evidence type="ECO:0000256" key="3">
    <source>
        <dbReference type="ARBA" id="ARBA00011738"/>
    </source>
</evidence>
<dbReference type="PROSITE" id="PS01071">
    <property type="entry name" value="GRPE"/>
    <property type="match status" value="1"/>
</dbReference>
<comment type="subcellular location">
    <subcellularLocation>
        <location evidence="1 10">Cytoplasm</location>
    </subcellularLocation>
</comment>
<dbReference type="GO" id="GO:0051082">
    <property type="term" value="F:unfolded protein binding"/>
    <property type="evidence" value="ECO:0007669"/>
    <property type="project" value="TreeGrafter"/>
</dbReference>
<evidence type="ECO:0000256" key="8">
    <source>
        <dbReference type="ARBA" id="ARBA00072274"/>
    </source>
</evidence>
<keyword evidence="5 10" id="KW-0346">Stress response</keyword>
<dbReference type="SUPFAM" id="SSF51064">
    <property type="entry name" value="Head domain of nucleotide exchange factor GrpE"/>
    <property type="match status" value="1"/>
</dbReference>
<feature type="compositionally biased region" description="Basic and acidic residues" evidence="13">
    <location>
        <begin position="1"/>
        <end position="19"/>
    </location>
</feature>
<comment type="function">
    <text evidence="7 10 11">Participates actively in the response to hyperosmotic and heat shock by preventing the aggregation of stress-denatured proteins, in association with DnaK and GrpE. It is the nucleotide exchange factor for DnaK and may function as a thermosensor. Unfolded proteins bind initially to DnaJ; upon interaction with the DnaJ-bound protein, DnaK hydrolyzes its bound ATP, resulting in the formation of a stable complex. GrpE releases ADP from DnaK; ATP binding to DnaK triggers the release of the substrate protein, thus completing the reaction cycle. Several rounds of ATP-dependent interactions between DnaJ, DnaK and GrpE are required for fully efficient folding.</text>
</comment>
<proteinExistence type="inferred from homology"/>
<protein>
    <recommendedName>
        <fullName evidence="8 10">Protein GrpE</fullName>
    </recommendedName>
    <alternativeName>
        <fullName evidence="9 10">HSP-70 cofactor</fullName>
    </alternativeName>
</protein>
<evidence type="ECO:0000313" key="15">
    <source>
        <dbReference type="Proteomes" id="UP000182958"/>
    </source>
</evidence>
<reference evidence="15" key="1">
    <citation type="submission" date="2016-11" db="EMBL/GenBank/DDBJ databases">
        <authorList>
            <person name="Varghese N."/>
            <person name="Submissions S."/>
        </authorList>
    </citation>
    <scope>NUCLEOTIDE SEQUENCE [LARGE SCALE GENOMIC DNA]</scope>
    <source>
        <strain evidence="15">C3</strain>
    </source>
</reference>
<evidence type="ECO:0000256" key="11">
    <source>
        <dbReference type="RuleBase" id="RU000639"/>
    </source>
</evidence>
<dbReference type="Proteomes" id="UP000182958">
    <property type="component" value="Unassembled WGS sequence"/>
</dbReference>
<evidence type="ECO:0000256" key="12">
    <source>
        <dbReference type="RuleBase" id="RU004478"/>
    </source>
</evidence>
<dbReference type="Pfam" id="PF01025">
    <property type="entry name" value="GrpE"/>
    <property type="match status" value="1"/>
</dbReference>
<evidence type="ECO:0000256" key="2">
    <source>
        <dbReference type="ARBA" id="ARBA00009054"/>
    </source>
</evidence>
<dbReference type="NCBIfam" id="NF010738">
    <property type="entry name" value="PRK14140.1"/>
    <property type="match status" value="1"/>
</dbReference>
<evidence type="ECO:0000256" key="4">
    <source>
        <dbReference type="ARBA" id="ARBA00022490"/>
    </source>
</evidence>
<dbReference type="InterPro" id="IPR009012">
    <property type="entry name" value="GrpE_head"/>
</dbReference>
<dbReference type="CDD" id="cd00446">
    <property type="entry name" value="GrpE"/>
    <property type="match status" value="1"/>
</dbReference>
<gene>
    <name evidence="10" type="primary">grpE</name>
    <name evidence="14" type="ORF">SAMN02910323_0026</name>
</gene>
<dbReference type="GO" id="GO:0006457">
    <property type="term" value="P:protein folding"/>
    <property type="evidence" value="ECO:0007669"/>
    <property type="project" value="InterPro"/>
</dbReference>
<sequence>MPSFMKDELKKKDEQKLEEMQQEINAAHADEADEAEEAASESAENENEETQEPQDEAAAQIEKLTAELKEKEDRVLRLQADFENFRRRTSKEKEELSAVVTQGMLKDMLPLLDNFERAMAAEAKDGEAFQKGVEMIFTQFTEILKKNGLEHIEVEGQKFDPNFHQAVMRVQNADMEDDDIAQELQKGYMVKGRVIRPSMVQVVAN</sequence>
<dbReference type="EMBL" id="FPJA01000013">
    <property type="protein sequence ID" value="SFW61526.1"/>
    <property type="molecule type" value="Genomic_DNA"/>
</dbReference>
<dbReference type="InterPro" id="IPR013805">
    <property type="entry name" value="GrpE_CC"/>
</dbReference>
<dbReference type="GO" id="GO:0000774">
    <property type="term" value="F:adenyl-nucleotide exchange factor activity"/>
    <property type="evidence" value="ECO:0007669"/>
    <property type="project" value="InterPro"/>
</dbReference>
<evidence type="ECO:0000256" key="7">
    <source>
        <dbReference type="ARBA" id="ARBA00053401"/>
    </source>
</evidence>
<feature type="compositionally biased region" description="Acidic residues" evidence="13">
    <location>
        <begin position="31"/>
        <end position="55"/>
    </location>
</feature>
<dbReference type="AlphaFoldDB" id="A0A1K1QQH3"/>
<keyword evidence="15" id="KW-1185">Reference proteome</keyword>
<evidence type="ECO:0000256" key="1">
    <source>
        <dbReference type="ARBA" id="ARBA00004496"/>
    </source>
</evidence>
<evidence type="ECO:0000256" key="9">
    <source>
        <dbReference type="ARBA" id="ARBA00076414"/>
    </source>
</evidence>
<dbReference type="Gene3D" id="2.30.22.10">
    <property type="entry name" value="Head domain of nucleotide exchange factor GrpE"/>
    <property type="match status" value="1"/>
</dbReference>